<dbReference type="eggNOG" id="ENOG5033IBC">
    <property type="taxonomic scope" value="Bacteria"/>
</dbReference>
<organism evidence="1 3">
    <name type="scientific">Ethanoligenens harbinense (strain DSM 18485 / JCM 12961 / CGMCC 1.5033 / YUAN-3)</name>
    <dbReference type="NCBI Taxonomy" id="663278"/>
    <lineage>
        <taxon>Bacteria</taxon>
        <taxon>Bacillati</taxon>
        <taxon>Bacillota</taxon>
        <taxon>Clostridia</taxon>
        <taxon>Eubacteriales</taxon>
        <taxon>Oscillospiraceae</taxon>
        <taxon>Ethanoligenens</taxon>
    </lineage>
</organism>
<dbReference type="HOGENOM" id="CLU_170943_0_0_9"/>
<evidence type="ECO:0000313" key="1">
    <source>
        <dbReference type="EMBL" id="ADU25676.1"/>
    </source>
</evidence>
<evidence type="ECO:0000313" key="3">
    <source>
        <dbReference type="Proteomes" id="UP000001551"/>
    </source>
</evidence>
<dbReference type="Proteomes" id="UP000001551">
    <property type="component" value="Chromosome"/>
</dbReference>
<protein>
    <submittedName>
        <fullName evidence="1">Uncharacterized protein</fullName>
    </submittedName>
</protein>
<dbReference type="RefSeq" id="WP_013484057.1">
    <property type="nucleotide sequence ID" value="NC_014828.1"/>
</dbReference>
<keyword evidence="3" id="KW-1185">Reference proteome</keyword>
<gene>
    <name evidence="1" type="ordered locus">Ethha_0086</name>
    <name evidence="2" type="ordered locus">Ethha_0504</name>
</gene>
<proteinExistence type="predicted"/>
<dbReference type="EMBL" id="CP002400">
    <property type="protein sequence ID" value="ADU26089.1"/>
    <property type="molecule type" value="Genomic_DNA"/>
</dbReference>
<dbReference type="KEGG" id="eha:Ethha_0504"/>
<dbReference type="EMBL" id="CP002400">
    <property type="protein sequence ID" value="ADU25676.1"/>
    <property type="molecule type" value="Genomic_DNA"/>
</dbReference>
<name>E6U5Z7_ETHHY</name>
<sequence length="108" mass="11852">MDKKELERRIEGGAFAANNGRLLRTINILSGRDIKMRSLQYALPDVSKGELAESLYYLQEAGYLHARHAAYGADVDVAEADQDDTEVRLTAKGIQLLKGYAADPAVSI</sequence>
<dbReference type="STRING" id="663278.Ethha_0086"/>
<dbReference type="AlphaFoldDB" id="E6U5Z7"/>
<evidence type="ECO:0000313" key="2">
    <source>
        <dbReference type="EMBL" id="ADU26089.1"/>
    </source>
</evidence>
<dbReference type="KEGG" id="eha:Ethha_0086"/>
<reference evidence="1" key="2">
    <citation type="submission" date="2010-12" db="EMBL/GenBank/DDBJ databases">
        <authorList>
            <consortium name="US DOE Joint Genome Institute"/>
            <person name="Lucas S."/>
            <person name="Copeland A."/>
            <person name="Lapidus A."/>
            <person name="Cheng J.-F."/>
            <person name="Bruce D."/>
            <person name="Goodwin L."/>
            <person name="Pitluck S."/>
            <person name="Chertkov O."/>
            <person name="Misra M."/>
            <person name="Detter J.C."/>
            <person name="Han C."/>
            <person name="Tapia R."/>
            <person name="Land M."/>
            <person name="Hauser L."/>
            <person name="Jeffries C."/>
            <person name="Kyrpides N."/>
            <person name="Ivanova N."/>
            <person name="Mikhailova N."/>
            <person name="Wang A."/>
            <person name="Mouttaki H."/>
            <person name="He Z."/>
            <person name="Zhou J."/>
            <person name="Hemme C.L."/>
            <person name="Woyke T."/>
        </authorList>
    </citation>
    <scope>NUCLEOTIDE SEQUENCE</scope>
    <source>
        <strain evidence="1">YUAN-3</strain>
    </source>
</reference>
<reference evidence="1 3" key="1">
    <citation type="submission" date="2010-12" db="EMBL/GenBank/DDBJ databases">
        <title>Complete sequence of Ethanoligenens harbinense YUAN-3.</title>
        <authorList>
            <person name="Lucas S."/>
            <person name="Copeland A."/>
            <person name="Lapidus A."/>
            <person name="Cheng J.-F."/>
            <person name="Bruce D."/>
            <person name="Goodwin L."/>
            <person name="Pitluck S."/>
            <person name="Chertkov O."/>
            <person name="Misra M."/>
            <person name="Detter J.C."/>
            <person name="Han C."/>
            <person name="Tapia R."/>
            <person name="Land M."/>
            <person name="Hauser L."/>
            <person name="Jeffries C."/>
            <person name="Kyrpides N."/>
            <person name="Ivanova N."/>
            <person name="Mikhailova N."/>
            <person name="Wang A."/>
            <person name="Mouttaki H."/>
            <person name="He Z."/>
            <person name="Zhou J."/>
            <person name="Hemme C.L."/>
            <person name="Woyke T."/>
        </authorList>
    </citation>
    <scope>NUCLEOTIDE SEQUENCE [LARGE SCALE GENOMIC DNA]</scope>
    <source>
        <strain evidence="3">DSM 18485 / JCM 12961 / CGMCC 1.5033 / YUAN-3</strain>
        <strain evidence="1">YUAN-3</strain>
    </source>
</reference>
<accession>E6U5Z7</accession>